<dbReference type="GO" id="GO:0003735">
    <property type="term" value="F:structural constituent of ribosome"/>
    <property type="evidence" value="ECO:0007669"/>
    <property type="project" value="InterPro"/>
</dbReference>
<dbReference type="InterPro" id="IPR019189">
    <property type="entry name" value="Ribosomal_mL41"/>
</dbReference>
<dbReference type="GeneID" id="117572455"/>
<keyword evidence="3" id="KW-0809">Transit peptide</keyword>
<evidence type="ECO:0000256" key="1">
    <source>
        <dbReference type="ARBA" id="ARBA00004173"/>
    </source>
</evidence>
<protein>
    <submittedName>
        <fullName evidence="9">39S ribosomal protein L41, mitochondrial</fullName>
    </submittedName>
</protein>
<dbReference type="GO" id="GO:0005762">
    <property type="term" value="C:mitochondrial large ribosomal subunit"/>
    <property type="evidence" value="ECO:0007669"/>
    <property type="project" value="InterPro"/>
</dbReference>
<keyword evidence="4 9" id="KW-0689">Ribosomal protein</keyword>
<dbReference type="Proteomes" id="UP000515160">
    <property type="component" value="Chromosome 3"/>
</dbReference>
<dbReference type="PANTHER" id="PTHR21338:SF0">
    <property type="entry name" value="LARGE RIBOSOMAL SUBUNIT PROTEIN ML41"/>
    <property type="match status" value="1"/>
</dbReference>
<name>A0A6P8XFH3_DROAB</name>
<organism evidence="8 9">
    <name type="scientific">Drosophila albomicans</name>
    <name type="common">Fruit fly</name>
    <dbReference type="NCBI Taxonomy" id="7291"/>
    <lineage>
        <taxon>Eukaryota</taxon>
        <taxon>Metazoa</taxon>
        <taxon>Ecdysozoa</taxon>
        <taxon>Arthropoda</taxon>
        <taxon>Hexapoda</taxon>
        <taxon>Insecta</taxon>
        <taxon>Pterygota</taxon>
        <taxon>Neoptera</taxon>
        <taxon>Endopterygota</taxon>
        <taxon>Diptera</taxon>
        <taxon>Brachycera</taxon>
        <taxon>Muscomorpha</taxon>
        <taxon>Ephydroidea</taxon>
        <taxon>Drosophilidae</taxon>
        <taxon>Drosophila</taxon>
    </lineage>
</organism>
<evidence type="ECO:0000256" key="4">
    <source>
        <dbReference type="ARBA" id="ARBA00022980"/>
    </source>
</evidence>
<reference evidence="9" key="1">
    <citation type="submission" date="2025-08" db="UniProtKB">
        <authorList>
            <consortium name="RefSeq"/>
        </authorList>
    </citation>
    <scope>IDENTIFICATION</scope>
    <source>
        <strain evidence="9">15112-1751.03</strain>
        <tissue evidence="9">Whole Adult</tissue>
    </source>
</reference>
<evidence type="ECO:0000256" key="6">
    <source>
        <dbReference type="ARBA" id="ARBA00023274"/>
    </source>
</evidence>
<comment type="similarity">
    <text evidence="2">Belongs to the mitochondrion-specific ribosomal protein mL41 family.</text>
</comment>
<keyword evidence="6" id="KW-0687">Ribonucleoprotein</keyword>
<evidence type="ECO:0000313" key="8">
    <source>
        <dbReference type="Proteomes" id="UP000515160"/>
    </source>
</evidence>
<dbReference type="Pfam" id="PF09809">
    <property type="entry name" value="MRP-L27"/>
    <property type="match status" value="1"/>
</dbReference>
<evidence type="ECO:0000256" key="5">
    <source>
        <dbReference type="ARBA" id="ARBA00023128"/>
    </source>
</evidence>
<keyword evidence="8" id="KW-1185">Reference proteome</keyword>
<keyword evidence="5" id="KW-0496">Mitochondrion</keyword>
<evidence type="ECO:0000256" key="2">
    <source>
        <dbReference type="ARBA" id="ARBA00010152"/>
    </source>
</evidence>
<dbReference type="CTD" id="64975"/>
<dbReference type="OrthoDB" id="408933at2759"/>
<sequence>MQNCIKLLPLALKCQQRTISTTAQLAGKRNFRKFNVYGKRGTRVVKEAQQTLANPPVAIHKRGVRDTGITVNGQYVEIQEKIPDIIVPDLTGCKLKPYVSYKAPEVVQSEFTSLDLFNAVYSQKIIEDFKAGKLQADGNAAEPSPNEQLTPQEALQRARKTGSDIF</sequence>
<accession>A0A6P8XFH3</accession>
<dbReference type="GO" id="GO:0006412">
    <property type="term" value="P:translation"/>
    <property type="evidence" value="ECO:0007669"/>
    <property type="project" value="TreeGrafter"/>
</dbReference>
<comment type="subcellular location">
    <subcellularLocation>
        <location evidence="1">Mitochondrion</location>
    </subcellularLocation>
</comment>
<evidence type="ECO:0000256" key="7">
    <source>
        <dbReference type="SAM" id="MobiDB-lite"/>
    </source>
</evidence>
<evidence type="ECO:0000313" key="9">
    <source>
        <dbReference type="RefSeq" id="XP_034111178.1"/>
    </source>
</evidence>
<feature type="region of interest" description="Disordered" evidence="7">
    <location>
        <begin position="136"/>
        <end position="166"/>
    </location>
</feature>
<proteinExistence type="inferred from homology"/>
<dbReference type="RefSeq" id="XP_034111178.1">
    <property type="nucleotide sequence ID" value="XM_034255287.2"/>
</dbReference>
<dbReference type="PANTHER" id="PTHR21338">
    <property type="entry name" value="MITOCHONDRIAL RIBOSOMAL PROTEIN L41"/>
    <property type="match status" value="1"/>
</dbReference>
<dbReference type="AlphaFoldDB" id="A0A6P8XFH3"/>
<evidence type="ECO:0000256" key="3">
    <source>
        <dbReference type="ARBA" id="ARBA00022946"/>
    </source>
</evidence>
<gene>
    <name evidence="9" type="primary">LOC117572455</name>
</gene>